<dbReference type="EMBL" id="FODD01000003">
    <property type="protein sequence ID" value="SEN24665.1"/>
    <property type="molecule type" value="Genomic_DNA"/>
</dbReference>
<accession>A0A1H8EYX6</accession>
<proteinExistence type="predicted"/>
<dbReference type="AlphaFoldDB" id="A0A1H8EYX6"/>
<sequence>MGKPQRMNANHHTPHATGRTTGPAGTVNSPEAAGTADGPDRSGAGSSLAGEHGVLTARQLREHGLSPAAIAERCGSGGPWQQLLPQVYLLHTGPPTSRERVQAALLYAGRDPGGHGPVGGGREVMVTGLAALALHGFSSVPALPGLRRIDVLVPQRLRLRDSGDVTLHRARELPRAQDVSGLPCAPVPRALADAVAALCGTEGRVAAAGAGEARDAVRRVLTEAVLAGHCGGDDVVRELALSGLLDLPYVVGALPAVEAADRTIGEERLYAMVHCHQLPDPLWNVELVLPGGPPLGGVDAYWPDQAVAAVVDARAASAAADEGVWERHARQRERLEALGITLVHLTPAKLGSALEQQAAVVRTALIASMDRTPAAYVVVIPR</sequence>
<dbReference type="Proteomes" id="UP000181951">
    <property type="component" value="Unassembled WGS sequence"/>
</dbReference>
<reference evidence="2 3" key="1">
    <citation type="submission" date="2016-10" db="EMBL/GenBank/DDBJ databases">
        <authorList>
            <person name="de Groot N.N."/>
        </authorList>
    </citation>
    <scope>NUCLEOTIDE SEQUENCE [LARGE SCALE GENOMIC DNA]</scope>
    <source>
        <strain evidence="2 3">CGMCC 4.2026</strain>
    </source>
</reference>
<evidence type="ECO:0000313" key="3">
    <source>
        <dbReference type="Proteomes" id="UP000181951"/>
    </source>
</evidence>
<keyword evidence="3" id="KW-1185">Reference proteome</keyword>
<evidence type="ECO:0008006" key="4">
    <source>
        <dbReference type="Google" id="ProtNLM"/>
    </source>
</evidence>
<evidence type="ECO:0000256" key="1">
    <source>
        <dbReference type="SAM" id="MobiDB-lite"/>
    </source>
</evidence>
<name>A0A1H8EYX6_9ACTN</name>
<evidence type="ECO:0000313" key="2">
    <source>
        <dbReference type="EMBL" id="SEN24665.1"/>
    </source>
</evidence>
<gene>
    <name evidence="2" type="ORF">SAMN05216267_100345</name>
</gene>
<feature type="region of interest" description="Disordered" evidence="1">
    <location>
        <begin position="1"/>
        <end position="48"/>
    </location>
</feature>
<protein>
    <recommendedName>
        <fullName evidence="4">PF13338 domain protein</fullName>
    </recommendedName>
</protein>
<dbReference type="STRING" id="310780.SAMN05216267_100345"/>
<organism evidence="2 3">
    <name type="scientific">Actinacidiphila rubida</name>
    <dbReference type="NCBI Taxonomy" id="310780"/>
    <lineage>
        <taxon>Bacteria</taxon>
        <taxon>Bacillati</taxon>
        <taxon>Actinomycetota</taxon>
        <taxon>Actinomycetes</taxon>
        <taxon>Kitasatosporales</taxon>
        <taxon>Streptomycetaceae</taxon>
        <taxon>Actinacidiphila</taxon>
    </lineage>
</organism>